<dbReference type="Pfam" id="PF00773">
    <property type="entry name" value="RNB"/>
    <property type="match status" value="1"/>
</dbReference>
<name>A0ABQ9VG05_SAGOE</name>
<dbReference type="SUPFAM" id="SSF50249">
    <property type="entry name" value="Nucleic acid-binding proteins"/>
    <property type="match status" value="1"/>
</dbReference>
<comment type="caution">
    <text evidence="3">The sequence shown here is derived from an EMBL/GenBank/DDBJ whole genome shotgun (WGS) entry which is preliminary data.</text>
</comment>
<feature type="region of interest" description="Disordered" evidence="1">
    <location>
        <begin position="1"/>
        <end position="20"/>
    </location>
</feature>
<feature type="domain" description="RNB" evidence="2">
    <location>
        <begin position="24"/>
        <end position="104"/>
    </location>
</feature>
<proteinExistence type="predicted"/>
<evidence type="ECO:0000259" key="2">
    <source>
        <dbReference type="Pfam" id="PF00773"/>
    </source>
</evidence>
<reference evidence="3 4" key="1">
    <citation type="submission" date="2023-05" db="EMBL/GenBank/DDBJ databases">
        <title>B98-5 Cell Line De Novo Hybrid Assembly: An Optical Mapping Approach.</title>
        <authorList>
            <person name="Kananen K."/>
            <person name="Auerbach J.A."/>
            <person name="Kautto E."/>
            <person name="Blachly J.S."/>
        </authorList>
    </citation>
    <scope>NUCLEOTIDE SEQUENCE [LARGE SCALE GENOMIC DNA]</scope>
    <source>
        <strain evidence="3">B95-8</strain>
        <tissue evidence="3">Cell line</tissue>
    </source>
</reference>
<dbReference type="PANTHER" id="PTHR23355:SF9">
    <property type="entry name" value="DIS3-LIKE EXONUCLEASE 2"/>
    <property type="match status" value="1"/>
</dbReference>
<gene>
    <name evidence="3" type="ORF">P7K49_013470</name>
</gene>
<evidence type="ECO:0000313" key="3">
    <source>
        <dbReference type="EMBL" id="KAK2108305.1"/>
    </source>
</evidence>
<dbReference type="PANTHER" id="PTHR23355">
    <property type="entry name" value="RIBONUCLEASE"/>
    <property type="match status" value="1"/>
</dbReference>
<protein>
    <recommendedName>
        <fullName evidence="2">RNB domain-containing protein</fullName>
    </recommendedName>
</protein>
<dbReference type="EMBL" id="JASSZA010000006">
    <property type="protein sequence ID" value="KAK2108305.1"/>
    <property type="molecule type" value="Genomic_DNA"/>
</dbReference>
<sequence>MDEWLKEESPEKNSPHSSLTDCPSLQILDEWFGRTIIRSCTKLSYEHAQSMIESPTEKIPATELPPISPEHSSEEVHQAVLNLHGIAKRLRQQRFEDGALRLDQFCFSLYISSNVMLVAPFAEASFAHHFRRSYTRTVVGSTAFQMGLPAPNYIRSKMKKVLPPPYSSTFNPVTFLVHLLKLKIETPDPAAE</sequence>
<dbReference type="InterPro" id="IPR001900">
    <property type="entry name" value="RNase_II/R"/>
</dbReference>
<feature type="compositionally biased region" description="Basic and acidic residues" evidence="1">
    <location>
        <begin position="1"/>
        <end position="14"/>
    </location>
</feature>
<dbReference type="Proteomes" id="UP001266305">
    <property type="component" value="Unassembled WGS sequence"/>
</dbReference>
<dbReference type="InterPro" id="IPR050180">
    <property type="entry name" value="RNR_Ribonuclease"/>
</dbReference>
<keyword evidence="4" id="KW-1185">Reference proteome</keyword>
<accession>A0ABQ9VG05</accession>
<evidence type="ECO:0000313" key="4">
    <source>
        <dbReference type="Proteomes" id="UP001266305"/>
    </source>
</evidence>
<dbReference type="InterPro" id="IPR012340">
    <property type="entry name" value="NA-bd_OB-fold"/>
</dbReference>
<evidence type="ECO:0000256" key="1">
    <source>
        <dbReference type="SAM" id="MobiDB-lite"/>
    </source>
</evidence>
<organism evidence="3 4">
    <name type="scientific">Saguinus oedipus</name>
    <name type="common">Cotton-top tamarin</name>
    <name type="synonym">Oedipomidas oedipus</name>
    <dbReference type="NCBI Taxonomy" id="9490"/>
    <lineage>
        <taxon>Eukaryota</taxon>
        <taxon>Metazoa</taxon>
        <taxon>Chordata</taxon>
        <taxon>Craniata</taxon>
        <taxon>Vertebrata</taxon>
        <taxon>Euteleostomi</taxon>
        <taxon>Mammalia</taxon>
        <taxon>Eutheria</taxon>
        <taxon>Euarchontoglires</taxon>
        <taxon>Primates</taxon>
        <taxon>Haplorrhini</taxon>
        <taxon>Platyrrhini</taxon>
        <taxon>Cebidae</taxon>
        <taxon>Callitrichinae</taxon>
        <taxon>Saguinus</taxon>
    </lineage>
</organism>